<dbReference type="AlphaFoldDB" id="A0AAW2QHZ1"/>
<protein>
    <recommendedName>
        <fullName evidence="1">Reverse transcriptase zinc-binding domain-containing protein</fullName>
    </recommendedName>
</protein>
<reference evidence="2" key="2">
    <citation type="journal article" date="2024" name="Plant">
        <title>Genomic evolution and insights into agronomic trait innovations of Sesamum species.</title>
        <authorList>
            <person name="Miao H."/>
            <person name="Wang L."/>
            <person name="Qu L."/>
            <person name="Liu H."/>
            <person name="Sun Y."/>
            <person name="Le M."/>
            <person name="Wang Q."/>
            <person name="Wei S."/>
            <person name="Zheng Y."/>
            <person name="Lin W."/>
            <person name="Duan Y."/>
            <person name="Cao H."/>
            <person name="Xiong S."/>
            <person name="Wang X."/>
            <person name="Wei L."/>
            <person name="Li C."/>
            <person name="Ma Q."/>
            <person name="Ju M."/>
            <person name="Zhao R."/>
            <person name="Li G."/>
            <person name="Mu C."/>
            <person name="Tian Q."/>
            <person name="Mei H."/>
            <person name="Zhang T."/>
            <person name="Gao T."/>
            <person name="Zhang H."/>
        </authorList>
    </citation>
    <scope>NUCLEOTIDE SEQUENCE</scope>
    <source>
        <strain evidence="2">G02</strain>
    </source>
</reference>
<comment type="caution">
    <text evidence="2">The sequence shown here is derived from an EMBL/GenBank/DDBJ whole genome shotgun (WGS) entry which is preliminary data.</text>
</comment>
<accession>A0AAW2QHZ1</accession>
<sequence length="121" mass="13799">MSTNLAKRGIKVLGDCPMCSTVPETMEHLLLRCPFARQIWALALLPWLTVSQFPGGMEDWLRLMKQELGKDDFSLLLILCWLIWGARNRMLFEGTPSITEDLVLQSRRTCQAFKGAMSRVV</sequence>
<dbReference type="EMBL" id="JACGWJ010000015">
    <property type="protein sequence ID" value="KAL0367460.1"/>
    <property type="molecule type" value="Genomic_DNA"/>
</dbReference>
<name>A0AAW2QHZ1_SESRA</name>
<dbReference type="Pfam" id="PF13966">
    <property type="entry name" value="zf-RVT"/>
    <property type="match status" value="1"/>
</dbReference>
<dbReference type="InterPro" id="IPR026960">
    <property type="entry name" value="RVT-Znf"/>
</dbReference>
<organism evidence="2">
    <name type="scientific">Sesamum radiatum</name>
    <name type="common">Black benniseed</name>
    <dbReference type="NCBI Taxonomy" id="300843"/>
    <lineage>
        <taxon>Eukaryota</taxon>
        <taxon>Viridiplantae</taxon>
        <taxon>Streptophyta</taxon>
        <taxon>Embryophyta</taxon>
        <taxon>Tracheophyta</taxon>
        <taxon>Spermatophyta</taxon>
        <taxon>Magnoliopsida</taxon>
        <taxon>eudicotyledons</taxon>
        <taxon>Gunneridae</taxon>
        <taxon>Pentapetalae</taxon>
        <taxon>asterids</taxon>
        <taxon>lamiids</taxon>
        <taxon>Lamiales</taxon>
        <taxon>Pedaliaceae</taxon>
        <taxon>Sesamum</taxon>
    </lineage>
</organism>
<evidence type="ECO:0000313" key="2">
    <source>
        <dbReference type="EMBL" id="KAL0367460.1"/>
    </source>
</evidence>
<feature type="domain" description="Reverse transcriptase zinc-binding" evidence="1">
    <location>
        <begin position="3"/>
        <end position="40"/>
    </location>
</feature>
<reference evidence="2" key="1">
    <citation type="submission" date="2020-06" db="EMBL/GenBank/DDBJ databases">
        <authorList>
            <person name="Li T."/>
            <person name="Hu X."/>
            <person name="Zhang T."/>
            <person name="Song X."/>
            <person name="Zhang H."/>
            <person name="Dai N."/>
            <person name="Sheng W."/>
            <person name="Hou X."/>
            <person name="Wei L."/>
        </authorList>
    </citation>
    <scope>NUCLEOTIDE SEQUENCE</scope>
    <source>
        <strain evidence="2">G02</strain>
        <tissue evidence="2">Leaf</tissue>
    </source>
</reference>
<evidence type="ECO:0000259" key="1">
    <source>
        <dbReference type="Pfam" id="PF13966"/>
    </source>
</evidence>
<proteinExistence type="predicted"/>
<gene>
    <name evidence="2" type="ORF">Sradi_3636100</name>
</gene>